<keyword evidence="5" id="KW-0677">Repeat</keyword>
<dbReference type="GO" id="GO:0005874">
    <property type="term" value="C:microtubule"/>
    <property type="evidence" value="ECO:0007669"/>
    <property type="project" value="UniProtKB-KW"/>
</dbReference>
<feature type="compositionally biased region" description="Low complexity" evidence="8">
    <location>
        <begin position="1"/>
        <end position="20"/>
    </location>
</feature>
<evidence type="ECO:0000313" key="10">
    <source>
        <dbReference type="RefSeq" id="XP_034073393.1"/>
    </source>
</evidence>
<protein>
    <recommendedName>
        <fullName evidence="7">Microtubule-associated protein</fullName>
    </recommendedName>
</protein>
<dbReference type="Pfam" id="PF00418">
    <property type="entry name" value="Tubulin-binding"/>
    <property type="match status" value="4"/>
</dbReference>
<sequence>MDYTNNSSNSNTSGDTMSSSLANITISDQHHQENGIMKEPEAAVSENGATPLSVLCDDKVHPVETSEKAGVEAAGPELSETESTSCGGEGQLAAAAAGGGAASTAQAKIDNGSADKGPGLAKSQTQGVKSAAQADGSGHSSPGTKSPSSQLSAKAAEANKVKKVAVVRSTPKSPGSLKSRPPVPLAAAAPMPDLKNVRSKVGSTDNLKHQPGGGKVQILDKKLELPNVSSRCGSKDNIKHTPGGGKVQIVHKKVDLTNVQAKCGSKSNLHHKPGGGNIEIKNEKVEFKGQSKVGSLGNIGHVPGGGQRRIESHKLSFRESAKARTDHGAEIVSLEDSPHPLSTVSSSGSLNIADSPQLSTLADQVSASLAKQGL</sequence>
<keyword evidence="6 7" id="KW-0206">Cytoskeleton</keyword>
<dbReference type="InterPro" id="IPR001084">
    <property type="entry name" value="MAP_tubulin-bd_rpt"/>
</dbReference>
<evidence type="ECO:0000256" key="8">
    <source>
        <dbReference type="SAM" id="MobiDB-lite"/>
    </source>
</evidence>
<evidence type="ECO:0000256" key="4">
    <source>
        <dbReference type="ARBA" id="ARBA00022701"/>
    </source>
</evidence>
<feature type="compositionally biased region" description="Polar residues" evidence="8">
    <location>
        <begin position="340"/>
        <end position="353"/>
    </location>
</feature>
<dbReference type="GO" id="GO:0031175">
    <property type="term" value="P:neuron projection development"/>
    <property type="evidence" value="ECO:0007669"/>
    <property type="project" value="TreeGrafter"/>
</dbReference>
<dbReference type="PANTHER" id="PTHR11501">
    <property type="entry name" value="MICROTUBULE-ASSOCIATED PROTEIN"/>
    <property type="match status" value="1"/>
</dbReference>
<keyword evidence="4 7" id="KW-0493">Microtubule</keyword>
<feature type="compositionally biased region" description="Basic and acidic residues" evidence="8">
    <location>
        <begin position="56"/>
        <end position="70"/>
    </location>
</feature>
<feature type="compositionally biased region" description="Basic and acidic residues" evidence="8">
    <location>
        <begin position="28"/>
        <end position="41"/>
    </location>
</feature>
<organism evidence="9 10">
    <name type="scientific">Gymnodraco acuticeps</name>
    <name type="common">Antarctic dragonfish</name>
    <dbReference type="NCBI Taxonomy" id="8218"/>
    <lineage>
        <taxon>Eukaryota</taxon>
        <taxon>Metazoa</taxon>
        <taxon>Chordata</taxon>
        <taxon>Craniata</taxon>
        <taxon>Vertebrata</taxon>
        <taxon>Euteleostomi</taxon>
        <taxon>Actinopterygii</taxon>
        <taxon>Neopterygii</taxon>
        <taxon>Teleostei</taxon>
        <taxon>Neoteleostei</taxon>
        <taxon>Acanthomorphata</taxon>
        <taxon>Eupercaria</taxon>
        <taxon>Perciformes</taxon>
        <taxon>Notothenioidei</taxon>
        <taxon>Bathydraconidae</taxon>
        <taxon>Gymnodraco</taxon>
    </lineage>
</organism>
<reference evidence="10" key="1">
    <citation type="submission" date="2025-08" db="UniProtKB">
        <authorList>
            <consortium name="RefSeq"/>
        </authorList>
    </citation>
    <scope>IDENTIFICATION</scope>
</reference>
<feature type="region of interest" description="Disordered" evidence="8">
    <location>
        <begin position="326"/>
        <end position="353"/>
    </location>
</feature>
<name>A0A6P8U9A2_GYMAC</name>
<evidence type="ECO:0000256" key="3">
    <source>
        <dbReference type="ARBA" id="ARBA00022553"/>
    </source>
</evidence>
<feature type="compositionally biased region" description="Polar residues" evidence="8">
    <location>
        <begin position="138"/>
        <end position="152"/>
    </location>
</feature>
<evidence type="ECO:0000256" key="5">
    <source>
        <dbReference type="ARBA" id="ARBA00022737"/>
    </source>
</evidence>
<dbReference type="PROSITE" id="PS00229">
    <property type="entry name" value="TAU_MAP_1"/>
    <property type="match status" value="2"/>
</dbReference>
<keyword evidence="9" id="KW-1185">Reference proteome</keyword>
<dbReference type="GeneID" id="117547045"/>
<dbReference type="GO" id="GO:0008017">
    <property type="term" value="F:microtubule binding"/>
    <property type="evidence" value="ECO:0007669"/>
    <property type="project" value="InterPro"/>
</dbReference>
<dbReference type="Proteomes" id="UP000515161">
    <property type="component" value="Unplaced"/>
</dbReference>
<proteinExistence type="predicted"/>
<feature type="region of interest" description="Disordered" evidence="8">
    <location>
        <begin position="1"/>
        <end position="188"/>
    </location>
</feature>
<dbReference type="GO" id="GO:0043005">
    <property type="term" value="C:neuron projection"/>
    <property type="evidence" value="ECO:0007669"/>
    <property type="project" value="TreeGrafter"/>
</dbReference>
<evidence type="ECO:0000256" key="2">
    <source>
        <dbReference type="ARBA" id="ARBA00022490"/>
    </source>
</evidence>
<dbReference type="AlphaFoldDB" id="A0A6P8U9A2"/>
<evidence type="ECO:0000256" key="6">
    <source>
        <dbReference type="ARBA" id="ARBA00023212"/>
    </source>
</evidence>
<keyword evidence="2 7" id="KW-0963">Cytoplasm</keyword>
<evidence type="ECO:0000256" key="7">
    <source>
        <dbReference type="RuleBase" id="RU000686"/>
    </source>
</evidence>
<dbReference type="InterPro" id="IPR027324">
    <property type="entry name" value="MAP2/MAP4/Tau"/>
</dbReference>
<evidence type="ECO:0000313" key="9">
    <source>
        <dbReference type="Proteomes" id="UP000515161"/>
    </source>
</evidence>
<dbReference type="PANTHER" id="PTHR11501:SF14">
    <property type="entry name" value="MICROTUBULE-ASSOCIATED PROTEIN TAU"/>
    <property type="match status" value="1"/>
</dbReference>
<evidence type="ECO:0000256" key="1">
    <source>
        <dbReference type="ARBA" id="ARBA00004245"/>
    </source>
</evidence>
<dbReference type="PROSITE" id="PS51491">
    <property type="entry name" value="TAU_MAP_2"/>
    <property type="match status" value="4"/>
</dbReference>
<keyword evidence="3" id="KW-0597">Phosphoprotein</keyword>
<accession>A0A6P8U9A2</accession>
<dbReference type="RefSeq" id="XP_034073393.1">
    <property type="nucleotide sequence ID" value="XM_034217502.1"/>
</dbReference>
<dbReference type="GO" id="GO:0000226">
    <property type="term" value="P:microtubule cytoskeleton organization"/>
    <property type="evidence" value="ECO:0007669"/>
    <property type="project" value="TreeGrafter"/>
</dbReference>
<gene>
    <name evidence="10" type="primary">LOC117547045</name>
</gene>
<feature type="compositionally biased region" description="Low complexity" evidence="8">
    <location>
        <begin position="91"/>
        <end position="107"/>
    </location>
</feature>
<comment type="subcellular location">
    <subcellularLocation>
        <location evidence="1 7">Cytoplasm</location>
        <location evidence="1 7">Cytoskeleton</location>
    </subcellularLocation>
</comment>